<organism evidence="1 2">
    <name type="scientific">Cotesia congregata</name>
    <name type="common">Parasitoid wasp</name>
    <name type="synonym">Apanteles congregatus</name>
    <dbReference type="NCBI Taxonomy" id="51543"/>
    <lineage>
        <taxon>Eukaryota</taxon>
        <taxon>Metazoa</taxon>
        <taxon>Ecdysozoa</taxon>
        <taxon>Arthropoda</taxon>
        <taxon>Hexapoda</taxon>
        <taxon>Insecta</taxon>
        <taxon>Pterygota</taxon>
        <taxon>Neoptera</taxon>
        <taxon>Endopterygota</taxon>
        <taxon>Hymenoptera</taxon>
        <taxon>Apocrita</taxon>
        <taxon>Ichneumonoidea</taxon>
        <taxon>Braconidae</taxon>
        <taxon>Microgastrinae</taxon>
        <taxon>Cotesia</taxon>
    </lineage>
</organism>
<dbReference type="EMBL" id="CAJNRD030001119">
    <property type="protein sequence ID" value="CAG5089720.1"/>
    <property type="molecule type" value="Genomic_DNA"/>
</dbReference>
<evidence type="ECO:0000313" key="2">
    <source>
        <dbReference type="Proteomes" id="UP000786811"/>
    </source>
</evidence>
<proteinExistence type="predicted"/>
<accession>A0A8J2MH91</accession>
<dbReference type="Proteomes" id="UP000786811">
    <property type="component" value="Unassembled WGS sequence"/>
</dbReference>
<protein>
    <submittedName>
        <fullName evidence="1">Uncharacterized protein</fullName>
    </submittedName>
</protein>
<evidence type="ECO:0000313" key="1">
    <source>
        <dbReference type="EMBL" id="CAG5089720.1"/>
    </source>
</evidence>
<sequence length="86" mass="9804">MDSFGEYGKRRGNFIFDLQSSFMTLQCWKINKLIVSLISRIIAALNDRAAIRENNSVIPSLVFEETDQYSALRHSAIVMARFSTIS</sequence>
<dbReference type="AlphaFoldDB" id="A0A8J2MH91"/>
<gene>
    <name evidence="1" type="ORF">HICCMSTLAB_LOCUS5350</name>
</gene>
<keyword evidence="2" id="KW-1185">Reference proteome</keyword>
<comment type="caution">
    <text evidence="1">The sequence shown here is derived from an EMBL/GenBank/DDBJ whole genome shotgun (WGS) entry which is preliminary data.</text>
</comment>
<reference evidence="1" key="1">
    <citation type="submission" date="2021-04" db="EMBL/GenBank/DDBJ databases">
        <authorList>
            <person name="Chebbi M.A.C M."/>
        </authorList>
    </citation>
    <scope>NUCLEOTIDE SEQUENCE</scope>
</reference>
<name>A0A8J2MH91_COTCN</name>